<dbReference type="InterPro" id="IPR058912">
    <property type="entry name" value="HTH_animal"/>
</dbReference>
<dbReference type="Pfam" id="PF00078">
    <property type="entry name" value="RVT_1"/>
    <property type="match status" value="1"/>
</dbReference>
<dbReference type="InterPro" id="IPR000477">
    <property type="entry name" value="RT_dom"/>
</dbReference>
<reference evidence="2" key="1">
    <citation type="submission" date="2022-04" db="EMBL/GenBank/DDBJ databases">
        <authorList>
            <person name="Xu L."/>
            <person name="Lv Z."/>
        </authorList>
    </citation>
    <scope>NUCLEOTIDE SEQUENCE</scope>
    <source>
        <strain evidence="2">LV_2022a</strain>
    </source>
</reference>
<proteinExistence type="predicted"/>
<evidence type="ECO:0000313" key="3">
    <source>
        <dbReference type="Proteomes" id="UP001292079"/>
    </source>
</evidence>
<accession>A0AAE2D5S0</accession>
<evidence type="ECO:0000259" key="1">
    <source>
        <dbReference type="PROSITE" id="PS50878"/>
    </source>
</evidence>
<keyword evidence="3" id="KW-1185">Reference proteome</keyword>
<organism evidence="2 3">
    <name type="scientific">Schistosoma mekongi</name>
    <name type="common">Parasitic worm</name>
    <dbReference type="NCBI Taxonomy" id="38744"/>
    <lineage>
        <taxon>Eukaryota</taxon>
        <taxon>Metazoa</taxon>
        <taxon>Spiralia</taxon>
        <taxon>Lophotrochozoa</taxon>
        <taxon>Platyhelminthes</taxon>
        <taxon>Trematoda</taxon>
        <taxon>Digenea</taxon>
        <taxon>Strigeidida</taxon>
        <taxon>Schistosomatoidea</taxon>
        <taxon>Schistosomatidae</taxon>
        <taxon>Schistosoma</taxon>
    </lineage>
</organism>
<reference evidence="2" key="2">
    <citation type="journal article" date="2023" name="Infect Dis Poverty">
        <title>Chromosome-scale genome of the human blood fluke Schistosoma mekongi and its implications for public health.</title>
        <authorList>
            <person name="Zhou M."/>
            <person name="Xu L."/>
            <person name="Xu D."/>
            <person name="Chen W."/>
            <person name="Khan J."/>
            <person name="Hu Y."/>
            <person name="Huang H."/>
            <person name="Wei H."/>
            <person name="Zhang Y."/>
            <person name="Chusongsang P."/>
            <person name="Tanasarnprasert K."/>
            <person name="Hu X."/>
            <person name="Limpanont Y."/>
            <person name="Lv Z."/>
        </authorList>
    </citation>
    <scope>NUCLEOTIDE SEQUENCE</scope>
    <source>
        <strain evidence="2">LV_2022a</strain>
    </source>
</reference>
<protein>
    <recommendedName>
        <fullName evidence="1">Reverse transcriptase domain-containing protein</fullName>
    </recommendedName>
</protein>
<comment type="caution">
    <text evidence="2">The sequence shown here is derived from an EMBL/GenBank/DDBJ whole genome shotgun (WGS) entry which is preliminary data.</text>
</comment>
<feature type="domain" description="Reverse transcriptase" evidence="1">
    <location>
        <begin position="1"/>
        <end position="219"/>
    </location>
</feature>
<evidence type="ECO:0000313" key="2">
    <source>
        <dbReference type="EMBL" id="KAK4472212.1"/>
    </source>
</evidence>
<dbReference type="PANTHER" id="PTHR21301">
    <property type="entry name" value="REVERSE TRANSCRIPTASE"/>
    <property type="match status" value="1"/>
</dbReference>
<dbReference type="PROSITE" id="PS50878">
    <property type="entry name" value="RT_POL"/>
    <property type="match status" value="1"/>
</dbReference>
<gene>
    <name evidence="2" type="ORF">MN116_000516</name>
</gene>
<dbReference type="PANTHER" id="PTHR21301:SF10">
    <property type="entry name" value="REVERSE TRANSCRIPTASE DOMAIN-CONTAINING PROTEIN"/>
    <property type="match status" value="1"/>
</dbReference>
<sequence>MCRSPTHNLARWLTKLLNPIRWSICKYSLKDSFELVDYLCDIDIKEKTMCSFDVNSLFTNVPLKKTIDILCDYILTSHFSLPIPVATLKDLLLLCTDKVQFTFEGEYFRQIDGVAMGSPLGPLLADVYMAHVENLVSDSIGEMYLYKRYVDDILIICTKIDDANRLLRQLNTIQNHISLSCEEENNNQLPFLDILINRRDDGSIKRSVYRKSTWTGQYMNFHSYCPVQYKKNLVKALFNRTNRICTSDTIEENDKLLTETLMLNGYPKKFINRWKRCSMVKPTVLLAPKKSVYITLPFRGDSNSLVLKQRLKSVVNRTFYAAEVVVIEKYRSLIHNKPKPHVNECITSHCIYQFTCMCGHTYIGRSNRELQVRVAEHIPKWLRKQMDSKGEIKVQDKQPSSSIAKHLVETGHIVDIKSAFVVLYKSALGRILKFVEALAIRKFKPPLCVQKQFVLSLNLPW</sequence>
<dbReference type="Proteomes" id="UP001292079">
    <property type="component" value="Unassembled WGS sequence"/>
</dbReference>
<dbReference type="EMBL" id="JALJAT010000002">
    <property type="protein sequence ID" value="KAK4472212.1"/>
    <property type="molecule type" value="Genomic_DNA"/>
</dbReference>
<name>A0AAE2D5S0_SCHME</name>
<dbReference type="AlphaFoldDB" id="A0AAE2D5S0"/>
<dbReference type="Pfam" id="PF26215">
    <property type="entry name" value="HTH_animal"/>
    <property type="match status" value="1"/>
</dbReference>